<evidence type="ECO:0000313" key="2">
    <source>
        <dbReference type="EMBL" id="OOV86913.1"/>
    </source>
</evidence>
<feature type="chain" id="PRO_5010576680" evidence="1">
    <location>
        <begin position="27"/>
        <end position="323"/>
    </location>
</feature>
<gene>
    <name evidence="2" type="ORF">BTA35_0211510</name>
</gene>
<dbReference type="Proteomes" id="UP000190064">
    <property type="component" value="Unassembled WGS sequence"/>
</dbReference>
<dbReference type="SUPFAM" id="SSF56935">
    <property type="entry name" value="Porins"/>
    <property type="match status" value="1"/>
</dbReference>
<dbReference type="RefSeq" id="WP_078319965.1">
    <property type="nucleotide sequence ID" value="NZ_FXTS01000005.1"/>
</dbReference>
<organism evidence="2 3">
    <name type="scientific">Oceanospirillum linum</name>
    <dbReference type="NCBI Taxonomy" id="966"/>
    <lineage>
        <taxon>Bacteria</taxon>
        <taxon>Pseudomonadati</taxon>
        <taxon>Pseudomonadota</taxon>
        <taxon>Gammaproteobacteria</taxon>
        <taxon>Oceanospirillales</taxon>
        <taxon>Oceanospirillaceae</taxon>
        <taxon>Oceanospirillum</taxon>
    </lineage>
</organism>
<accession>A0A1T1HAR0</accession>
<comment type="caution">
    <text evidence="2">The sequence shown here is derived from an EMBL/GenBank/DDBJ whole genome shotgun (WGS) entry which is preliminary data.</text>
</comment>
<dbReference type="AlphaFoldDB" id="A0A1T1HAR0"/>
<reference evidence="2" key="1">
    <citation type="submission" date="2017-02" db="EMBL/GenBank/DDBJ databases">
        <title>Draft Genome Sequence of the Salt Water Bacterium Oceanospirillum linum ATCC 11336.</title>
        <authorList>
            <person name="Trachtenberg A.M."/>
            <person name="Carney J.G."/>
            <person name="Linnane J.D."/>
            <person name="Rheaume B.A."/>
            <person name="Pitts N.L."/>
            <person name="Mykles D.L."/>
            <person name="Maclea K.S."/>
        </authorList>
    </citation>
    <scope>NUCLEOTIDE SEQUENCE [LARGE SCALE GENOMIC DNA]</scope>
    <source>
        <strain evidence="2">ATCC 11336</strain>
    </source>
</reference>
<name>A0A1T1HAR0_OCELI</name>
<keyword evidence="1" id="KW-0732">Signal</keyword>
<evidence type="ECO:0000256" key="1">
    <source>
        <dbReference type="SAM" id="SignalP"/>
    </source>
</evidence>
<dbReference type="STRING" id="966.BTA35_0211510"/>
<evidence type="ECO:0000313" key="3">
    <source>
        <dbReference type="Proteomes" id="UP000190064"/>
    </source>
</evidence>
<feature type="signal peptide" evidence="1">
    <location>
        <begin position="1"/>
        <end position="26"/>
    </location>
</feature>
<sequence>MKLQHKIAGTILLPLAAAAMSTTAHAEFSFGGYVAAEFSMDSTSVDGGSDTNDTSGSAVKSRFNLKKTNIGSSNATILFEGDYYGNGNQGNLRMRHALVMVDGWKIGQTWSSAANLNGILPTVDFVGLTGTSVYANRHPMIARTMDMGGAKLSFGVEDWGKGTAGTDGPNIPDLAAGLSANMGGASLFAGAALVNTNDSKGENTTYAHLTASAKVAVADSMKLVGSVTHTGDDDTGTAEWTAVSAGVGAGLGGGLSANAMAEVKSFGASGSEDQTMVFVNAFYKMPSGLEFGVELQNVTDSYNKTTAKYEDRTNFNVQGKFAF</sequence>
<proteinExistence type="predicted"/>
<dbReference type="EMBL" id="MTSD02000004">
    <property type="protein sequence ID" value="OOV86913.1"/>
    <property type="molecule type" value="Genomic_DNA"/>
</dbReference>
<keyword evidence="3" id="KW-1185">Reference proteome</keyword>
<protein>
    <submittedName>
        <fullName evidence="2">Uncharacterized protein</fullName>
    </submittedName>
</protein>